<accession>A0ABR6CSJ1</accession>
<dbReference type="NCBIfam" id="TIGR02937">
    <property type="entry name" value="sigma70-ECF"/>
    <property type="match status" value="1"/>
</dbReference>
<sequence>MEKDEQLVKRIVAGEKDQFRELISRYQARVFAAAYKVSKNTKDAEDITQEVFLQLYRSLSQFKGDSSLSTWIYKIAMSKALDYRRKMIRQVTYEGEGGLLEIPFESTPENLLLDKETKELARAYMEKLPDPYKEVVHLYYFQQQSYRQIASTLNVAVKTVESRLYRAKLIMKRQGKGEELR</sequence>
<evidence type="ECO:0000256" key="4">
    <source>
        <dbReference type="ARBA" id="ARBA00023163"/>
    </source>
</evidence>
<keyword evidence="8" id="KW-1185">Reference proteome</keyword>
<dbReference type="InterPro" id="IPR013249">
    <property type="entry name" value="RNA_pol_sigma70_r4_t2"/>
</dbReference>
<evidence type="ECO:0000256" key="3">
    <source>
        <dbReference type="ARBA" id="ARBA00023082"/>
    </source>
</evidence>
<dbReference type="Pfam" id="PF08281">
    <property type="entry name" value="Sigma70_r4_2"/>
    <property type="match status" value="1"/>
</dbReference>
<dbReference type="SUPFAM" id="SSF88659">
    <property type="entry name" value="Sigma3 and sigma4 domains of RNA polymerase sigma factors"/>
    <property type="match status" value="1"/>
</dbReference>
<evidence type="ECO:0000313" key="8">
    <source>
        <dbReference type="Proteomes" id="UP000626697"/>
    </source>
</evidence>
<dbReference type="RefSeq" id="WP_182503254.1">
    <property type="nucleotide sequence ID" value="NZ_JACJHX010000011.1"/>
</dbReference>
<organism evidence="7 8">
    <name type="scientific">Peribacillus huizhouensis</name>
    <dbReference type="NCBI Taxonomy" id="1501239"/>
    <lineage>
        <taxon>Bacteria</taxon>
        <taxon>Bacillati</taxon>
        <taxon>Bacillota</taxon>
        <taxon>Bacilli</taxon>
        <taxon>Bacillales</taxon>
        <taxon>Bacillaceae</taxon>
        <taxon>Peribacillus</taxon>
    </lineage>
</organism>
<dbReference type="InterPro" id="IPR039425">
    <property type="entry name" value="RNA_pol_sigma-70-like"/>
</dbReference>
<dbReference type="InterPro" id="IPR007627">
    <property type="entry name" value="RNA_pol_sigma70_r2"/>
</dbReference>
<dbReference type="SUPFAM" id="SSF88946">
    <property type="entry name" value="Sigma2 domain of RNA polymerase sigma factors"/>
    <property type="match status" value="1"/>
</dbReference>
<feature type="domain" description="RNA polymerase sigma factor 70 region 4 type 2" evidence="6">
    <location>
        <begin position="121"/>
        <end position="168"/>
    </location>
</feature>
<reference evidence="7 8" key="1">
    <citation type="submission" date="2020-08" db="EMBL/GenBank/DDBJ databases">
        <title>Genomic Encyclopedia of Type Strains, Phase IV (KMG-IV): sequencing the most valuable type-strain genomes for metagenomic binning, comparative biology and taxonomic classification.</title>
        <authorList>
            <person name="Goeker M."/>
        </authorList>
    </citation>
    <scope>NUCLEOTIDE SEQUENCE [LARGE SCALE GENOMIC DNA]</scope>
    <source>
        <strain evidence="7 8">DSM 105481</strain>
    </source>
</reference>
<dbReference type="Proteomes" id="UP000626697">
    <property type="component" value="Unassembled WGS sequence"/>
</dbReference>
<dbReference type="EMBL" id="JACJHX010000011">
    <property type="protein sequence ID" value="MBA9027993.1"/>
    <property type="molecule type" value="Genomic_DNA"/>
</dbReference>
<evidence type="ECO:0000256" key="1">
    <source>
        <dbReference type="ARBA" id="ARBA00010641"/>
    </source>
</evidence>
<evidence type="ECO:0000256" key="2">
    <source>
        <dbReference type="ARBA" id="ARBA00023015"/>
    </source>
</evidence>
<evidence type="ECO:0000259" key="5">
    <source>
        <dbReference type="Pfam" id="PF04542"/>
    </source>
</evidence>
<evidence type="ECO:0000259" key="6">
    <source>
        <dbReference type="Pfam" id="PF08281"/>
    </source>
</evidence>
<dbReference type="CDD" id="cd06171">
    <property type="entry name" value="Sigma70_r4"/>
    <property type="match status" value="1"/>
</dbReference>
<keyword evidence="2" id="KW-0805">Transcription regulation</keyword>
<proteinExistence type="inferred from homology"/>
<dbReference type="InterPro" id="IPR013325">
    <property type="entry name" value="RNA_pol_sigma_r2"/>
</dbReference>
<gene>
    <name evidence="7" type="ORF">HNP81_003307</name>
</gene>
<dbReference type="PANTHER" id="PTHR43133:SF51">
    <property type="entry name" value="RNA POLYMERASE SIGMA FACTOR"/>
    <property type="match status" value="1"/>
</dbReference>
<keyword evidence="3" id="KW-0731">Sigma factor</keyword>
<dbReference type="PANTHER" id="PTHR43133">
    <property type="entry name" value="RNA POLYMERASE ECF-TYPE SIGMA FACTO"/>
    <property type="match status" value="1"/>
</dbReference>
<dbReference type="InterPro" id="IPR036388">
    <property type="entry name" value="WH-like_DNA-bd_sf"/>
</dbReference>
<dbReference type="Gene3D" id="1.10.1740.10">
    <property type="match status" value="1"/>
</dbReference>
<protein>
    <submittedName>
        <fullName evidence="7">RNA polymerase sigma-70 factor (ECF subfamily)</fullName>
    </submittedName>
</protein>
<dbReference type="InterPro" id="IPR013324">
    <property type="entry name" value="RNA_pol_sigma_r3/r4-like"/>
</dbReference>
<dbReference type="InterPro" id="IPR014284">
    <property type="entry name" value="RNA_pol_sigma-70_dom"/>
</dbReference>
<keyword evidence="4" id="KW-0804">Transcription</keyword>
<comment type="caution">
    <text evidence="7">The sequence shown here is derived from an EMBL/GenBank/DDBJ whole genome shotgun (WGS) entry which is preliminary data.</text>
</comment>
<evidence type="ECO:0000313" key="7">
    <source>
        <dbReference type="EMBL" id="MBA9027993.1"/>
    </source>
</evidence>
<dbReference type="Gene3D" id="1.10.10.10">
    <property type="entry name" value="Winged helix-like DNA-binding domain superfamily/Winged helix DNA-binding domain"/>
    <property type="match status" value="1"/>
</dbReference>
<name>A0ABR6CSJ1_9BACI</name>
<dbReference type="Pfam" id="PF04542">
    <property type="entry name" value="Sigma70_r2"/>
    <property type="match status" value="1"/>
</dbReference>
<comment type="similarity">
    <text evidence="1">Belongs to the sigma-70 factor family. ECF subfamily.</text>
</comment>
<feature type="domain" description="RNA polymerase sigma-70 region 2" evidence="5">
    <location>
        <begin position="22"/>
        <end position="86"/>
    </location>
</feature>